<sequence length="78" mass="9290">MQRQIEFYLMNMITEAIQGASVVYGELEIYNQVYLGHYQIESFTISIELEGYYYFFVDYQGKNISYPVMHSHYYAACL</sequence>
<keyword evidence="2" id="KW-1185">Reference proteome</keyword>
<comment type="caution">
    <text evidence="1">The sequence shown here is derived from an EMBL/GenBank/DDBJ whole genome shotgun (WGS) entry which is preliminary data.</text>
</comment>
<organism evidence="1 2">
    <name type="scientific">Stentor coeruleus</name>
    <dbReference type="NCBI Taxonomy" id="5963"/>
    <lineage>
        <taxon>Eukaryota</taxon>
        <taxon>Sar</taxon>
        <taxon>Alveolata</taxon>
        <taxon>Ciliophora</taxon>
        <taxon>Postciliodesmatophora</taxon>
        <taxon>Heterotrichea</taxon>
        <taxon>Heterotrichida</taxon>
        <taxon>Stentoridae</taxon>
        <taxon>Stentor</taxon>
    </lineage>
</organism>
<evidence type="ECO:0000313" key="1">
    <source>
        <dbReference type="EMBL" id="OMJ78414.1"/>
    </source>
</evidence>
<name>A0A1R2BNY0_9CILI</name>
<proteinExistence type="predicted"/>
<gene>
    <name evidence="1" type="ORF">SteCoe_21787</name>
</gene>
<evidence type="ECO:0000313" key="2">
    <source>
        <dbReference type="Proteomes" id="UP000187209"/>
    </source>
</evidence>
<dbReference type="AlphaFoldDB" id="A0A1R2BNY0"/>
<dbReference type="EMBL" id="MPUH01000523">
    <property type="protein sequence ID" value="OMJ78414.1"/>
    <property type="molecule type" value="Genomic_DNA"/>
</dbReference>
<reference evidence="1 2" key="1">
    <citation type="submission" date="2016-11" db="EMBL/GenBank/DDBJ databases">
        <title>The macronuclear genome of Stentor coeruleus: a giant cell with tiny introns.</title>
        <authorList>
            <person name="Slabodnick M."/>
            <person name="Ruby J.G."/>
            <person name="Reiff S.B."/>
            <person name="Swart E.C."/>
            <person name="Gosai S."/>
            <person name="Prabakaran S."/>
            <person name="Witkowska E."/>
            <person name="Larue G.E."/>
            <person name="Fisher S."/>
            <person name="Freeman R.M."/>
            <person name="Gunawardena J."/>
            <person name="Chu W."/>
            <person name="Stover N.A."/>
            <person name="Gregory B.D."/>
            <person name="Nowacki M."/>
            <person name="Derisi J."/>
            <person name="Roy S.W."/>
            <person name="Marshall W.F."/>
            <person name="Sood P."/>
        </authorList>
    </citation>
    <scope>NUCLEOTIDE SEQUENCE [LARGE SCALE GENOMIC DNA]</scope>
    <source>
        <strain evidence="1">WM001</strain>
    </source>
</reference>
<protein>
    <submittedName>
        <fullName evidence="1">Uncharacterized protein</fullName>
    </submittedName>
</protein>
<dbReference type="Proteomes" id="UP000187209">
    <property type="component" value="Unassembled WGS sequence"/>
</dbReference>
<accession>A0A1R2BNY0</accession>